<dbReference type="EMBL" id="GAKP01008370">
    <property type="protein sequence ID" value="JAC50582.1"/>
    <property type="molecule type" value="Transcribed_RNA"/>
</dbReference>
<name>A0A034W8F4_BACDO</name>
<accession>A0A034W8F4</accession>
<evidence type="ECO:0000256" key="1">
    <source>
        <dbReference type="SAM" id="MobiDB-lite"/>
    </source>
</evidence>
<feature type="region of interest" description="Disordered" evidence="1">
    <location>
        <begin position="80"/>
        <end position="104"/>
    </location>
</feature>
<proteinExistence type="predicted"/>
<dbReference type="AlphaFoldDB" id="A0A034W8F4"/>
<organism evidence="2">
    <name type="scientific">Bactrocera dorsalis</name>
    <name type="common">Oriental fruit fly</name>
    <name type="synonym">Dacus dorsalis</name>
    <dbReference type="NCBI Taxonomy" id="27457"/>
    <lineage>
        <taxon>Eukaryota</taxon>
        <taxon>Metazoa</taxon>
        <taxon>Ecdysozoa</taxon>
        <taxon>Arthropoda</taxon>
        <taxon>Hexapoda</taxon>
        <taxon>Insecta</taxon>
        <taxon>Pterygota</taxon>
        <taxon>Neoptera</taxon>
        <taxon>Endopterygota</taxon>
        <taxon>Diptera</taxon>
        <taxon>Brachycera</taxon>
        <taxon>Muscomorpha</taxon>
        <taxon>Tephritoidea</taxon>
        <taxon>Tephritidae</taxon>
        <taxon>Bactrocera</taxon>
        <taxon>Bactrocera</taxon>
    </lineage>
</organism>
<protein>
    <submittedName>
        <fullName evidence="2">Uncharacterized protein</fullName>
    </submittedName>
</protein>
<evidence type="ECO:0000313" key="2">
    <source>
        <dbReference type="EMBL" id="JAC50582.1"/>
    </source>
</evidence>
<feature type="compositionally biased region" description="Basic residues" evidence="1">
    <location>
        <begin position="85"/>
        <end position="104"/>
    </location>
</feature>
<reference evidence="2" key="1">
    <citation type="journal article" date="2014" name="BMC Genomics">
        <title>Characterizing the developmental transcriptome of the oriental fruit fly, Bactrocera dorsalis (Diptera: Tephritidae) through comparative genomic analysis with Drosophila melanogaster utilizing modENCODE datasets.</title>
        <authorList>
            <person name="Geib S.M."/>
            <person name="Calla B."/>
            <person name="Hall B."/>
            <person name="Hou S."/>
            <person name="Manoukis N.C."/>
        </authorList>
    </citation>
    <scope>NUCLEOTIDE SEQUENCE</scope>
    <source>
        <strain evidence="2">Punador</strain>
    </source>
</reference>
<sequence>MSSVELHCSTNSLARTALPSPPARQATQQIADISDKSVSVRWLSTGSMVNLPSGFLLFRQQLERQGSWRQRLVRLERPQLGQRQPWRRRREQQRRLAHPFGRQR</sequence>